<dbReference type="EMBL" id="JAKFFV010000018">
    <property type="protein sequence ID" value="MCF2501246.1"/>
    <property type="molecule type" value="Genomic_DNA"/>
</dbReference>
<name>A0A9X1QHN8_9BACT</name>
<dbReference type="Pfam" id="PF00072">
    <property type="entry name" value="Response_reg"/>
    <property type="match status" value="1"/>
</dbReference>
<dbReference type="PANTHER" id="PTHR44591:SF3">
    <property type="entry name" value="RESPONSE REGULATORY DOMAIN-CONTAINING PROTEIN"/>
    <property type="match status" value="1"/>
</dbReference>
<accession>A0A9X1QHN8</accession>
<proteinExistence type="predicted"/>
<dbReference type="AlphaFoldDB" id="A0A9X1QHN8"/>
<sequence>MKHLDESRDLSILVVDDNHDQATITAMFLKMHGFKVVTRSNGRECMEATEELKPDVIITDIDMPIMDGITACNLIREQDWGKHIAIIAISGNIEKLTGNPIQLSCFDAHFLKPDQYDYLVNTIWKTVNARN</sequence>
<dbReference type="SUPFAM" id="SSF52172">
    <property type="entry name" value="CheY-like"/>
    <property type="match status" value="1"/>
</dbReference>
<feature type="domain" description="Response regulatory" evidence="3">
    <location>
        <begin position="11"/>
        <end position="127"/>
    </location>
</feature>
<evidence type="ECO:0000313" key="4">
    <source>
        <dbReference type="EMBL" id="MCF2501246.1"/>
    </source>
</evidence>
<dbReference type="SMART" id="SM00448">
    <property type="entry name" value="REC"/>
    <property type="match status" value="1"/>
</dbReference>
<dbReference type="Proteomes" id="UP001139411">
    <property type="component" value="Unassembled WGS sequence"/>
</dbReference>
<organism evidence="4 5">
    <name type="scientific">Dyadobacter chenhuakuii</name>
    <dbReference type="NCBI Taxonomy" id="2909339"/>
    <lineage>
        <taxon>Bacteria</taxon>
        <taxon>Pseudomonadati</taxon>
        <taxon>Bacteroidota</taxon>
        <taxon>Cytophagia</taxon>
        <taxon>Cytophagales</taxon>
        <taxon>Spirosomataceae</taxon>
        <taxon>Dyadobacter</taxon>
    </lineage>
</organism>
<dbReference type="InterPro" id="IPR050595">
    <property type="entry name" value="Bact_response_regulator"/>
</dbReference>
<gene>
    <name evidence="4" type="ORF">L0661_23195</name>
</gene>
<reference evidence="4" key="1">
    <citation type="submission" date="2022-01" db="EMBL/GenBank/DDBJ databases">
        <title>Novel species in genus Dyadobacter.</title>
        <authorList>
            <person name="Ma C."/>
        </authorList>
    </citation>
    <scope>NUCLEOTIDE SEQUENCE</scope>
    <source>
        <strain evidence="4">CY357</strain>
    </source>
</reference>
<dbReference type="PANTHER" id="PTHR44591">
    <property type="entry name" value="STRESS RESPONSE REGULATOR PROTEIN 1"/>
    <property type="match status" value="1"/>
</dbReference>
<dbReference type="InterPro" id="IPR001789">
    <property type="entry name" value="Sig_transdc_resp-reg_receiver"/>
</dbReference>
<feature type="modified residue" description="4-aspartylphosphate" evidence="2">
    <location>
        <position position="60"/>
    </location>
</feature>
<dbReference type="InterPro" id="IPR011006">
    <property type="entry name" value="CheY-like_superfamily"/>
</dbReference>
<protein>
    <submittedName>
        <fullName evidence="4">Response regulator</fullName>
    </submittedName>
</protein>
<evidence type="ECO:0000256" key="1">
    <source>
        <dbReference type="ARBA" id="ARBA00022553"/>
    </source>
</evidence>
<dbReference type="Gene3D" id="3.40.50.2300">
    <property type="match status" value="1"/>
</dbReference>
<comment type="caution">
    <text evidence="4">The sequence shown here is derived from an EMBL/GenBank/DDBJ whole genome shotgun (WGS) entry which is preliminary data.</text>
</comment>
<dbReference type="GO" id="GO:0000160">
    <property type="term" value="P:phosphorelay signal transduction system"/>
    <property type="evidence" value="ECO:0007669"/>
    <property type="project" value="InterPro"/>
</dbReference>
<keyword evidence="1 2" id="KW-0597">Phosphoprotein</keyword>
<dbReference type="PROSITE" id="PS50110">
    <property type="entry name" value="RESPONSE_REGULATORY"/>
    <property type="match status" value="1"/>
</dbReference>
<evidence type="ECO:0000259" key="3">
    <source>
        <dbReference type="PROSITE" id="PS50110"/>
    </source>
</evidence>
<evidence type="ECO:0000313" key="5">
    <source>
        <dbReference type="Proteomes" id="UP001139411"/>
    </source>
</evidence>
<dbReference type="RefSeq" id="WP_233796375.1">
    <property type="nucleotide sequence ID" value="NZ_JAKFFV010000018.1"/>
</dbReference>
<evidence type="ECO:0000256" key="2">
    <source>
        <dbReference type="PROSITE-ProRule" id="PRU00169"/>
    </source>
</evidence>